<keyword evidence="1" id="KW-0378">Hydrolase</keyword>
<dbReference type="AlphaFoldDB" id="A0A1B9GQJ9"/>
<dbReference type="InterPro" id="IPR006680">
    <property type="entry name" value="Amidohydro-rel"/>
</dbReference>
<keyword evidence="4" id="KW-1185">Reference proteome</keyword>
<dbReference type="InterPro" id="IPR032466">
    <property type="entry name" value="Metal_Hydrolase"/>
</dbReference>
<dbReference type="GO" id="GO:0006046">
    <property type="term" value="P:N-acetylglucosamine catabolic process"/>
    <property type="evidence" value="ECO:0007669"/>
    <property type="project" value="TreeGrafter"/>
</dbReference>
<evidence type="ECO:0000256" key="1">
    <source>
        <dbReference type="ARBA" id="ARBA00022801"/>
    </source>
</evidence>
<dbReference type="EMBL" id="KV700126">
    <property type="protein sequence ID" value="OCF33350.1"/>
    <property type="molecule type" value="Genomic_DNA"/>
</dbReference>
<evidence type="ECO:0000313" key="3">
    <source>
        <dbReference type="EMBL" id="OCF33350.1"/>
    </source>
</evidence>
<dbReference type="SUPFAM" id="SSF51338">
    <property type="entry name" value="Composite domain of metallo-dependent hydrolases"/>
    <property type="match status" value="1"/>
</dbReference>
<dbReference type="GO" id="GO:0008448">
    <property type="term" value="F:N-acetylglucosamine-6-phosphate deacetylase activity"/>
    <property type="evidence" value="ECO:0007669"/>
    <property type="project" value="TreeGrafter"/>
</dbReference>
<sequence length="631" mass="67777">MTSTNHTERYVTLTNVRLILANGTLSPLTSLHIDTHSGLLLSTLPSGPDPTAVNGGVKVADLGGKWVSPGLIDIQICGAFGVDLSEFKGKEQYVRGVRKMGEGLCKLGVTSFVPTIISQKPEAYHAILPILSGLADTCLMLLDEQAASDHDIGTSGVFNSKQETPGHPACARPLGWHVEGPFLSPKKVGCHPAVNLAVAKDGLRSFENMYGADTLNEEEEEVAKIITLAPDVEGVCETIPQLVEKGWKVSLGHTNASTAQALEGIAGGATLLTHLFNAMPSLHHREPGLIGLLGLPFCSTANKITRPSMAQQMRSTLPTPAAQSIVPSRIPSPIHEYQHEHKLGKSKGGQAGDQHLQEMCFDGSELLSHSMEKLRVDTAHLAMGAFPSSLLKTQGGTDAVHDNDFTRMRLQKIPPLYQNGHIATEEQQQQQEQQGDLTDILFTSQTSPTFGATFSSSSEEDVTNLNDNDDVSRSNKVTRPYFSIIADGIHVHPQAVCLAYNAHPEGCILVSDAMHMLDPKLPDGLHPWRDGMIEKKDGGIVLAGTDTLAGSILPLPQAVVNFSRFTGISIPQAIVCATYNPAKCLGKHVTGKVGLEEGCWADLVVWDERGGVRGVWKAGREIDGSHSDEKE</sequence>
<accession>A0A1B9GQJ9</accession>
<dbReference type="InterPro" id="IPR011059">
    <property type="entry name" value="Metal-dep_hydrolase_composite"/>
</dbReference>
<dbReference type="PANTHER" id="PTHR11113:SF14">
    <property type="entry name" value="N-ACETYLGLUCOSAMINE-6-PHOSPHATE DEACETYLASE"/>
    <property type="match status" value="1"/>
</dbReference>
<dbReference type="SUPFAM" id="SSF51556">
    <property type="entry name" value="Metallo-dependent hydrolases"/>
    <property type="match status" value="2"/>
</dbReference>
<organism evidence="3 4">
    <name type="scientific">Kwoniella heveanensis BCC8398</name>
    <dbReference type="NCBI Taxonomy" id="1296120"/>
    <lineage>
        <taxon>Eukaryota</taxon>
        <taxon>Fungi</taxon>
        <taxon>Dikarya</taxon>
        <taxon>Basidiomycota</taxon>
        <taxon>Agaricomycotina</taxon>
        <taxon>Tremellomycetes</taxon>
        <taxon>Tremellales</taxon>
        <taxon>Cryptococcaceae</taxon>
        <taxon>Kwoniella</taxon>
    </lineage>
</organism>
<protein>
    <recommendedName>
        <fullName evidence="2">Amidohydrolase-related domain-containing protein</fullName>
    </recommendedName>
</protein>
<dbReference type="Pfam" id="PF01979">
    <property type="entry name" value="Amidohydro_1"/>
    <property type="match status" value="1"/>
</dbReference>
<reference evidence="3 4" key="1">
    <citation type="submission" date="2013-07" db="EMBL/GenBank/DDBJ databases">
        <title>The Genome Sequence of Cryptococcus heveanensis BCC8398.</title>
        <authorList>
            <consortium name="The Broad Institute Genome Sequencing Platform"/>
            <person name="Cuomo C."/>
            <person name="Litvintseva A."/>
            <person name="Chen Y."/>
            <person name="Heitman J."/>
            <person name="Sun S."/>
            <person name="Springer D."/>
            <person name="Dromer F."/>
            <person name="Young S.K."/>
            <person name="Zeng Q."/>
            <person name="Gargeya S."/>
            <person name="Fitzgerald M."/>
            <person name="Abouelleil A."/>
            <person name="Alvarado L."/>
            <person name="Berlin A.M."/>
            <person name="Chapman S.B."/>
            <person name="Dewar J."/>
            <person name="Goldberg J."/>
            <person name="Griggs A."/>
            <person name="Gujja S."/>
            <person name="Hansen M."/>
            <person name="Howarth C."/>
            <person name="Imamovic A."/>
            <person name="Larimer J."/>
            <person name="McCowan C."/>
            <person name="Murphy C."/>
            <person name="Pearson M."/>
            <person name="Priest M."/>
            <person name="Roberts A."/>
            <person name="Saif S."/>
            <person name="Shea T."/>
            <person name="Sykes S."/>
            <person name="Wortman J."/>
            <person name="Nusbaum C."/>
            <person name="Birren B."/>
        </authorList>
    </citation>
    <scope>NUCLEOTIDE SEQUENCE [LARGE SCALE GENOMIC DNA]</scope>
    <source>
        <strain evidence="3 4">BCC8398</strain>
    </source>
</reference>
<gene>
    <name evidence="3" type="ORF">I316_05092</name>
</gene>
<evidence type="ECO:0000259" key="2">
    <source>
        <dbReference type="Pfam" id="PF01979"/>
    </source>
</evidence>
<proteinExistence type="predicted"/>
<name>A0A1B9GQJ9_9TREE</name>
<dbReference type="Gene3D" id="3.20.20.140">
    <property type="entry name" value="Metal-dependent hydrolases"/>
    <property type="match status" value="2"/>
</dbReference>
<evidence type="ECO:0000313" key="4">
    <source>
        <dbReference type="Proteomes" id="UP000092666"/>
    </source>
</evidence>
<dbReference type="Proteomes" id="UP000092666">
    <property type="component" value="Unassembled WGS sequence"/>
</dbReference>
<feature type="domain" description="Amidohydrolase-related" evidence="2">
    <location>
        <begin position="477"/>
        <end position="620"/>
    </location>
</feature>
<dbReference type="STRING" id="1296120.A0A1B9GQJ9"/>
<dbReference type="PANTHER" id="PTHR11113">
    <property type="entry name" value="N-ACETYLGLUCOSAMINE-6-PHOSPHATE DEACETYLASE"/>
    <property type="match status" value="1"/>
</dbReference>
<reference evidence="4" key="2">
    <citation type="submission" date="2013-12" db="EMBL/GenBank/DDBJ databases">
        <title>Evolution of pathogenesis and genome organization in the Tremellales.</title>
        <authorList>
            <person name="Cuomo C."/>
            <person name="Litvintseva A."/>
            <person name="Heitman J."/>
            <person name="Chen Y."/>
            <person name="Sun S."/>
            <person name="Springer D."/>
            <person name="Dromer F."/>
            <person name="Young S."/>
            <person name="Zeng Q."/>
            <person name="Chapman S."/>
            <person name="Gujja S."/>
            <person name="Saif S."/>
            <person name="Birren B."/>
        </authorList>
    </citation>
    <scope>NUCLEOTIDE SEQUENCE [LARGE SCALE GENOMIC DNA]</scope>
    <source>
        <strain evidence="4">BCC8398</strain>
    </source>
</reference>
<dbReference type="OrthoDB" id="10264777at2759"/>